<dbReference type="SUPFAM" id="SSF54495">
    <property type="entry name" value="UBC-like"/>
    <property type="match status" value="1"/>
</dbReference>
<dbReference type="InterPro" id="IPR001810">
    <property type="entry name" value="F-box_dom"/>
</dbReference>
<evidence type="ECO:0000313" key="5">
    <source>
        <dbReference type="Proteomes" id="UP000663845"/>
    </source>
</evidence>
<sequence>MNNVDEFPQCFYCAGYYTRCFGDPICRICHAFIYPHEIDQQQEPNICEDKGEADDSGNEDTDDGYACASGSNKQPKKSLSTTVTIDSSAQATTNSSMSSASNNRRNDLLNELLLELTASNIIWNDDTSYLSQLPPEVMLTIMKCMDDLSIYALAKASNRWRQLIDSTVDWKQFIRTRWPLFPLSDDDNSSNLSRIYDQLIRSSSCFICLSDTGIRFENNGQMQPTLWRHRRLQSEIRALRDDPPDGIRAEPLDSSCCHWHASIWGPSSSPYEGGIFYLYLHIPQSIHKLIPTMLKHRLTPPPEDSYSLHRKMSGAFLLCTKLRSRVYCKPIFERIWREYNAS</sequence>
<dbReference type="PROSITE" id="PS50127">
    <property type="entry name" value="UBC_2"/>
    <property type="match status" value="1"/>
</dbReference>
<feature type="domain" description="F-box" evidence="3">
    <location>
        <begin position="127"/>
        <end position="173"/>
    </location>
</feature>
<protein>
    <recommendedName>
        <fullName evidence="6">F-box domain-containing protein</fullName>
    </recommendedName>
</protein>
<evidence type="ECO:0000259" key="3">
    <source>
        <dbReference type="PROSITE" id="PS50181"/>
    </source>
</evidence>
<dbReference type="Pfam" id="PF00179">
    <property type="entry name" value="UQ_con"/>
    <property type="match status" value="1"/>
</dbReference>
<reference evidence="4" key="1">
    <citation type="submission" date="2021-02" db="EMBL/GenBank/DDBJ databases">
        <authorList>
            <person name="Nowell W R."/>
        </authorList>
    </citation>
    <scope>NUCLEOTIDE SEQUENCE</scope>
</reference>
<dbReference type="InterPro" id="IPR016135">
    <property type="entry name" value="UBQ-conjugating_enzyme/RWD"/>
</dbReference>
<dbReference type="PANTHER" id="PTHR43851">
    <property type="match status" value="1"/>
</dbReference>
<dbReference type="Gene3D" id="1.20.1280.50">
    <property type="match status" value="1"/>
</dbReference>
<proteinExistence type="predicted"/>
<organism evidence="4 5">
    <name type="scientific">Adineta steineri</name>
    <dbReference type="NCBI Taxonomy" id="433720"/>
    <lineage>
        <taxon>Eukaryota</taxon>
        <taxon>Metazoa</taxon>
        <taxon>Spiralia</taxon>
        <taxon>Gnathifera</taxon>
        <taxon>Rotifera</taxon>
        <taxon>Eurotatoria</taxon>
        <taxon>Bdelloidea</taxon>
        <taxon>Adinetida</taxon>
        <taxon>Adinetidae</taxon>
        <taxon>Adineta</taxon>
    </lineage>
</organism>
<evidence type="ECO:0000259" key="2">
    <source>
        <dbReference type="PROSITE" id="PS50127"/>
    </source>
</evidence>
<comment type="caution">
    <text evidence="4">The sequence shown here is derived from an EMBL/GenBank/DDBJ whole genome shotgun (WGS) entry which is preliminary data.</text>
</comment>
<accession>A0A815RTW6</accession>
<dbReference type="SMART" id="SM00256">
    <property type="entry name" value="FBOX"/>
    <property type="match status" value="1"/>
</dbReference>
<dbReference type="InterPro" id="IPR000608">
    <property type="entry name" value="UBC"/>
</dbReference>
<dbReference type="EMBL" id="CAJNOG010001913">
    <property type="protein sequence ID" value="CAF1479442.1"/>
    <property type="molecule type" value="Genomic_DNA"/>
</dbReference>
<dbReference type="SUPFAM" id="SSF81383">
    <property type="entry name" value="F-box domain"/>
    <property type="match status" value="1"/>
</dbReference>
<evidence type="ECO:0008006" key="6">
    <source>
        <dbReference type="Google" id="ProtNLM"/>
    </source>
</evidence>
<feature type="region of interest" description="Disordered" evidence="1">
    <location>
        <begin position="47"/>
        <end position="83"/>
    </location>
</feature>
<evidence type="ECO:0000256" key="1">
    <source>
        <dbReference type="SAM" id="MobiDB-lite"/>
    </source>
</evidence>
<dbReference type="GO" id="GO:0006744">
    <property type="term" value="P:ubiquinone biosynthetic process"/>
    <property type="evidence" value="ECO:0007669"/>
    <property type="project" value="TreeGrafter"/>
</dbReference>
<gene>
    <name evidence="4" type="ORF">JYZ213_LOCUS42281</name>
</gene>
<dbReference type="PANTHER" id="PTHR43851:SF3">
    <property type="entry name" value="COENZYME Q8"/>
    <property type="match status" value="1"/>
</dbReference>
<dbReference type="Pfam" id="PF00646">
    <property type="entry name" value="F-box"/>
    <property type="match status" value="1"/>
</dbReference>
<name>A0A815RTW6_9BILA</name>
<dbReference type="InterPro" id="IPR036047">
    <property type="entry name" value="F-box-like_dom_sf"/>
</dbReference>
<feature type="compositionally biased region" description="Polar residues" evidence="1">
    <location>
        <begin position="69"/>
        <end position="83"/>
    </location>
</feature>
<dbReference type="InterPro" id="IPR051409">
    <property type="entry name" value="Atypical_kinase_ADCK"/>
</dbReference>
<evidence type="ECO:0000313" key="4">
    <source>
        <dbReference type="EMBL" id="CAF1479442.1"/>
    </source>
</evidence>
<dbReference type="AlphaFoldDB" id="A0A815RTW6"/>
<feature type="domain" description="UBC core" evidence="2">
    <location>
        <begin position="227"/>
        <end position="342"/>
    </location>
</feature>
<feature type="compositionally biased region" description="Acidic residues" evidence="1">
    <location>
        <begin position="51"/>
        <end position="63"/>
    </location>
</feature>
<dbReference type="PROSITE" id="PS50181">
    <property type="entry name" value="FBOX"/>
    <property type="match status" value="1"/>
</dbReference>
<dbReference type="Proteomes" id="UP000663845">
    <property type="component" value="Unassembled WGS sequence"/>
</dbReference>
<dbReference type="Gene3D" id="3.10.110.10">
    <property type="entry name" value="Ubiquitin Conjugating Enzyme"/>
    <property type="match status" value="1"/>
</dbReference>